<dbReference type="InterPro" id="IPR034884">
    <property type="entry name" value="Cytochrome_c_oxidase_VIc/VIIs"/>
</dbReference>
<evidence type="ECO:0000256" key="4">
    <source>
        <dbReference type="ARBA" id="ARBA00022692"/>
    </source>
</evidence>
<protein>
    <submittedName>
        <fullName evidence="10">CSON012616 protein</fullName>
    </submittedName>
    <submittedName>
        <fullName evidence="11">CSON013305 protein</fullName>
    </submittedName>
</protein>
<accession>A0A336KK21</accession>
<keyword evidence="7" id="KW-0496">Mitochondrion</keyword>
<evidence type="ECO:0000256" key="5">
    <source>
        <dbReference type="ARBA" id="ARBA00022792"/>
    </source>
</evidence>
<keyword evidence="8 9" id="KW-0472">Membrane</keyword>
<evidence type="ECO:0000313" key="11">
    <source>
        <dbReference type="EMBL" id="SSX05942.1"/>
    </source>
</evidence>
<sequence length="82" mass="9041">MAGEVSAEAGRLPKPQLRGLHQATIKTSLASAAVLVTITALALKFGRNEPRKRDYAEFYKTYDDNAVYERMKKAGLLQSAQD</sequence>
<dbReference type="InterPro" id="IPR051389">
    <property type="entry name" value="Cytochrome_c_oxidase_VIc"/>
</dbReference>
<feature type="transmembrane region" description="Helical" evidence="9">
    <location>
        <begin position="23"/>
        <end position="43"/>
    </location>
</feature>
<dbReference type="PANTHER" id="PTHR48416:SF1">
    <property type="entry name" value="CYTOCHROME C OXIDASE SUBUNIT 6C"/>
    <property type="match status" value="1"/>
</dbReference>
<dbReference type="EMBL" id="UFQS01000665">
    <property type="protein sequence ID" value="SSX05942.1"/>
    <property type="molecule type" value="Genomic_DNA"/>
</dbReference>
<evidence type="ECO:0000313" key="12">
    <source>
        <dbReference type="EMBL" id="SSX25637.1"/>
    </source>
</evidence>
<keyword evidence="6 9" id="KW-1133">Transmembrane helix</keyword>
<proteinExistence type="inferred from homology"/>
<dbReference type="EMBL" id="UFQS01000603">
    <property type="protein sequence ID" value="SSX05276.1"/>
    <property type="molecule type" value="Genomic_DNA"/>
</dbReference>
<evidence type="ECO:0000256" key="7">
    <source>
        <dbReference type="ARBA" id="ARBA00023128"/>
    </source>
</evidence>
<dbReference type="PANTHER" id="PTHR48416">
    <property type="entry name" value="CYTOCHROME C OXIDASE SUBUNIT 6C"/>
    <property type="match status" value="1"/>
</dbReference>
<dbReference type="EMBL" id="UFQT01000603">
    <property type="protein sequence ID" value="SSX25637.1"/>
    <property type="molecule type" value="Genomic_DNA"/>
</dbReference>
<dbReference type="AlphaFoldDB" id="A0A336KK21"/>
<comment type="subcellular location">
    <subcellularLocation>
        <location evidence="1">Mitochondrion inner membrane</location>
        <topology evidence="1">Single-pass membrane protein</topology>
    </subcellularLocation>
</comment>
<evidence type="ECO:0000256" key="1">
    <source>
        <dbReference type="ARBA" id="ARBA00004434"/>
    </source>
</evidence>
<gene>
    <name evidence="10" type="primary">CSON012616</name>
    <name evidence="11" type="synonym">CSON013305</name>
</gene>
<evidence type="ECO:0000256" key="6">
    <source>
        <dbReference type="ARBA" id="ARBA00022989"/>
    </source>
</evidence>
<dbReference type="CDD" id="cd22901">
    <property type="entry name" value="CcO_VIc"/>
    <property type="match status" value="1"/>
</dbReference>
<reference evidence="12" key="2">
    <citation type="submission" date="2018-07" db="EMBL/GenBank/DDBJ databases">
        <authorList>
            <person name="Quirk P.G."/>
            <person name="Krulwich T.A."/>
        </authorList>
    </citation>
    <scope>NUCLEOTIDE SEQUENCE</scope>
</reference>
<evidence type="ECO:0000256" key="3">
    <source>
        <dbReference type="ARBA" id="ARBA00007204"/>
    </source>
</evidence>
<dbReference type="GO" id="GO:0005743">
    <property type="term" value="C:mitochondrial inner membrane"/>
    <property type="evidence" value="ECO:0007669"/>
    <property type="project" value="UniProtKB-SubCell"/>
</dbReference>
<dbReference type="SUPFAM" id="SSF81415">
    <property type="entry name" value="Mitochondrial cytochrome c oxidase subunit VIc"/>
    <property type="match status" value="1"/>
</dbReference>
<keyword evidence="4 9" id="KW-0812">Transmembrane</keyword>
<dbReference type="Gene3D" id="4.10.93.10">
    <property type="entry name" value="Mitochondrial cytochrome c oxidase subunit VIc/VIIs"/>
    <property type="match status" value="1"/>
</dbReference>
<reference evidence="10" key="1">
    <citation type="submission" date="2018-04" db="EMBL/GenBank/DDBJ databases">
        <authorList>
            <person name="Go L.Y."/>
            <person name="Mitchell J.A."/>
        </authorList>
    </citation>
    <scope>NUCLEOTIDE SEQUENCE</scope>
    <source>
        <tissue evidence="10">Whole organism</tissue>
    </source>
</reference>
<dbReference type="VEuPathDB" id="VectorBase:CSON013305"/>
<dbReference type="Pfam" id="PF02937">
    <property type="entry name" value="COX6C"/>
    <property type="match status" value="1"/>
</dbReference>
<name>A0A336KK21_CULSO</name>
<evidence type="ECO:0000256" key="8">
    <source>
        <dbReference type="ARBA" id="ARBA00023136"/>
    </source>
</evidence>
<dbReference type="EMBL" id="UFQT01000665">
    <property type="protein sequence ID" value="SSX26301.1"/>
    <property type="molecule type" value="Genomic_DNA"/>
</dbReference>
<evidence type="ECO:0000256" key="2">
    <source>
        <dbReference type="ARBA" id="ARBA00004673"/>
    </source>
</evidence>
<dbReference type="InterPro" id="IPR037169">
    <property type="entry name" value="Cytochrome_c_oxidase_VIc_sf"/>
</dbReference>
<organism evidence="10">
    <name type="scientific">Culicoides sonorensis</name>
    <name type="common">Biting midge</name>
    <dbReference type="NCBI Taxonomy" id="179676"/>
    <lineage>
        <taxon>Eukaryota</taxon>
        <taxon>Metazoa</taxon>
        <taxon>Ecdysozoa</taxon>
        <taxon>Arthropoda</taxon>
        <taxon>Hexapoda</taxon>
        <taxon>Insecta</taxon>
        <taxon>Pterygota</taxon>
        <taxon>Neoptera</taxon>
        <taxon>Endopterygota</taxon>
        <taxon>Diptera</taxon>
        <taxon>Nematocera</taxon>
        <taxon>Chironomoidea</taxon>
        <taxon>Ceratopogonidae</taxon>
        <taxon>Ceratopogoninae</taxon>
        <taxon>Culicoides</taxon>
        <taxon>Monoculicoides</taxon>
    </lineage>
</organism>
<dbReference type="VEuPathDB" id="VectorBase:CSON012616"/>
<comment type="similarity">
    <text evidence="3">Belongs to the cytochrome c oxidase subunit 6c family.</text>
</comment>
<evidence type="ECO:0000256" key="9">
    <source>
        <dbReference type="SAM" id="Phobius"/>
    </source>
</evidence>
<comment type="pathway">
    <text evidence="2">Energy metabolism; oxidative phosphorylation.</text>
</comment>
<dbReference type="OMA" id="LMMTISI"/>
<evidence type="ECO:0000313" key="10">
    <source>
        <dbReference type="EMBL" id="SSX05276.1"/>
    </source>
</evidence>
<keyword evidence="5" id="KW-0999">Mitochondrion inner membrane</keyword>